<sequence>MPLAYLPKSLANTARPNPVVDIFLCAYVVGPVSAPQESGSSVDARKTNHWVMYLSLSSNQYICLDPSPTGPGSSFDLIITTDYSYTNDAVKIM</sequence>
<dbReference type="InterPro" id="IPR056672">
    <property type="entry name" value="DUF7770"/>
</dbReference>
<dbReference type="AlphaFoldDB" id="A0A2J6Q522"/>
<keyword evidence="3" id="KW-1185">Reference proteome</keyword>
<dbReference type="EMBL" id="KZ613481">
    <property type="protein sequence ID" value="PMD21359.1"/>
    <property type="molecule type" value="Genomic_DNA"/>
</dbReference>
<dbReference type="OrthoDB" id="3527137at2759"/>
<reference evidence="2 3" key="1">
    <citation type="submission" date="2016-05" db="EMBL/GenBank/DDBJ databases">
        <title>A degradative enzymes factory behind the ericoid mycorrhizal symbiosis.</title>
        <authorList>
            <consortium name="DOE Joint Genome Institute"/>
            <person name="Martino E."/>
            <person name="Morin E."/>
            <person name="Grelet G."/>
            <person name="Kuo A."/>
            <person name="Kohler A."/>
            <person name="Daghino S."/>
            <person name="Barry K."/>
            <person name="Choi C."/>
            <person name="Cichocki N."/>
            <person name="Clum A."/>
            <person name="Copeland A."/>
            <person name="Hainaut M."/>
            <person name="Haridas S."/>
            <person name="Labutti K."/>
            <person name="Lindquist E."/>
            <person name="Lipzen A."/>
            <person name="Khouja H.-R."/>
            <person name="Murat C."/>
            <person name="Ohm R."/>
            <person name="Olson A."/>
            <person name="Spatafora J."/>
            <person name="Veneault-Fourrey C."/>
            <person name="Henrissat B."/>
            <person name="Grigoriev I."/>
            <person name="Martin F."/>
            <person name="Perotto S."/>
        </authorList>
    </citation>
    <scope>NUCLEOTIDE SEQUENCE [LARGE SCALE GENOMIC DNA]</scope>
    <source>
        <strain evidence="2 3">UAMH 7357</strain>
    </source>
</reference>
<dbReference type="Pfam" id="PF24968">
    <property type="entry name" value="DUF7770"/>
    <property type="match status" value="1"/>
</dbReference>
<gene>
    <name evidence="2" type="ORF">NA56DRAFT_559124</name>
</gene>
<organism evidence="2 3">
    <name type="scientific">Hyaloscypha hepaticicola</name>
    <dbReference type="NCBI Taxonomy" id="2082293"/>
    <lineage>
        <taxon>Eukaryota</taxon>
        <taxon>Fungi</taxon>
        <taxon>Dikarya</taxon>
        <taxon>Ascomycota</taxon>
        <taxon>Pezizomycotina</taxon>
        <taxon>Leotiomycetes</taxon>
        <taxon>Helotiales</taxon>
        <taxon>Hyaloscyphaceae</taxon>
        <taxon>Hyaloscypha</taxon>
    </lineage>
</organism>
<dbReference type="STRING" id="1745343.A0A2J6Q522"/>
<proteinExistence type="predicted"/>
<evidence type="ECO:0000259" key="1">
    <source>
        <dbReference type="Pfam" id="PF24968"/>
    </source>
</evidence>
<feature type="non-terminal residue" evidence="2">
    <location>
        <position position="93"/>
    </location>
</feature>
<dbReference type="Proteomes" id="UP000235672">
    <property type="component" value="Unassembled WGS sequence"/>
</dbReference>
<protein>
    <recommendedName>
        <fullName evidence="1">DUF7770 domain-containing protein</fullName>
    </recommendedName>
</protein>
<feature type="domain" description="DUF7770" evidence="1">
    <location>
        <begin position="39"/>
        <end position="91"/>
    </location>
</feature>
<evidence type="ECO:0000313" key="3">
    <source>
        <dbReference type="Proteomes" id="UP000235672"/>
    </source>
</evidence>
<accession>A0A2J6Q522</accession>
<name>A0A2J6Q522_9HELO</name>
<evidence type="ECO:0000313" key="2">
    <source>
        <dbReference type="EMBL" id="PMD21359.1"/>
    </source>
</evidence>